<dbReference type="Pfam" id="PF14497">
    <property type="entry name" value="GST_C_3"/>
    <property type="match status" value="1"/>
</dbReference>
<evidence type="ECO:0000256" key="3">
    <source>
        <dbReference type="ARBA" id="ARBA00049616"/>
    </source>
</evidence>
<dbReference type="InterPro" id="IPR004046">
    <property type="entry name" value="GST_C"/>
</dbReference>
<dbReference type="SFLD" id="SFLDS00019">
    <property type="entry name" value="Glutathione_Transferase_(cytos"/>
    <property type="match status" value="1"/>
</dbReference>
<dbReference type="EC" id="5.3.99.2" evidence="6"/>
<evidence type="ECO:0000256" key="2">
    <source>
        <dbReference type="ARBA" id="ARBA00022613"/>
    </source>
</evidence>
<comment type="similarity">
    <text evidence="1">Belongs to the GST superfamily.</text>
</comment>
<evidence type="ECO:0000259" key="4">
    <source>
        <dbReference type="PROSITE" id="PS50404"/>
    </source>
</evidence>
<dbReference type="GO" id="GO:0004667">
    <property type="term" value="F:prostaglandin-D synthase activity"/>
    <property type="evidence" value="ECO:0007669"/>
    <property type="project" value="UniProtKB-EC"/>
</dbReference>
<evidence type="ECO:0000259" key="5">
    <source>
        <dbReference type="PROSITE" id="PS50405"/>
    </source>
</evidence>
<dbReference type="FunFam" id="3.40.30.10:FF:000035">
    <property type="entry name" value="hematopoietic prostaglandin D synthase"/>
    <property type="match status" value="1"/>
</dbReference>
<dbReference type="Pfam" id="PF02798">
    <property type="entry name" value="GST_N"/>
    <property type="match status" value="1"/>
</dbReference>
<dbReference type="PANTHER" id="PTHR11571">
    <property type="entry name" value="GLUTATHIONE S-TRANSFERASE"/>
    <property type="match status" value="1"/>
</dbReference>
<dbReference type="PANTHER" id="PTHR11571:SF150">
    <property type="entry name" value="GLUTATHIONE S-TRANSFERASE"/>
    <property type="match status" value="1"/>
</dbReference>
<evidence type="ECO:0000313" key="6">
    <source>
        <dbReference type="EMBL" id="CAC5402525.1"/>
    </source>
</evidence>
<dbReference type="InterPro" id="IPR004045">
    <property type="entry name" value="Glutathione_S-Trfase_N"/>
</dbReference>
<keyword evidence="6" id="KW-0413">Isomerase</keyword>
<feature type="domain" description="GST N-terminal" evidence="4">
    <location>
        <begin position="2"/>
        <end position="79"/>
    </location>
</feature>
<dbReference type="FunFam" id="1.20.1050.10:FF:000030">
    <property type="entry name" value="Glutathione S-transferase S1"/>
    <property type="match status" value="1"/>
</dbReference>
<organism evidence="6 7">
    <name type="scientific">Mytilus coruscus</name>
    <name type="common">Sea mussel</name>
    <dbReference type="NCBI Taxonomy" id="42192"/>
    <lineage>
        <taxon>Eukaryota</taxon>
        <taxon>Metazoa</taxon>
        <taxon>Spiralia</taxon>
        <taxon>Lophotrochozoa</taxon>
        <taxon>Mollusca</taxon>
        <taxon>Bivalvia</taxon>
        <taxon>Autobranchia</taxon>
        <taxon>Pteriomorphia</taxon>
        <taxon>Mytilida</taxon>
        <taxon>Mytiloidea</taxon>
        <taxon>Mytilidae</taxon>
        <taxon>Mytilinae</taxon>
        <taxon>Mytilus</taxon>
    </lineage>
</organism>
<name>A0A6J8D358_MYTCO</name>
<dbReference type="SFLD" id="SFLDG00363">
    <property type="entry name" value="AMPS_(cytGST):_Alpha-__Mu-__Pi"/>
    <property type="match status" value="1"/>
</dbReference>
<sequence>MSTYKISYFNLMGRAELSRIMLSAADKEFEDDRFEKEEWPERKPNTPCGQVPVLTHGDKQIPQSMAIARYLARDLDLYGKDNMENTMCDVVLECINDVITETVKLFFEQDETKKAKPDIEKNLMEVIYPRFLGHLEKLLDKNNGEWLVGDKLSVADLAFFDLMNRLTAKKGVSVFESSPKMKKHLEKVTNIPGVQKWLEKRPVTDM</sequence>
<dbReference type="GO" id="GO:0006749">
    <property type="term" value="P:glutathione metabolic process"/>
    <property type="evidence" value="ECO:0007669"/>
    <property type="project" value="TreeGrafter"/>
</dbReference>
<dbReference type="InterPro" id="IPR040079">
    <property type="entry name" value="Glutathione_S-Trfase"/>
</dbReference>
<reference evidence="6 7" key="1">
    <citation type="submission" date="2020-06" db="EMBL/GenBank/DDBJ databases">
        <authorList>
            <person name="Li R."/>
            <person name="Bekaert M."/>
        </authorList>
    </citation>
    <scope>NUCLEOTIDE SEQUENCE [LARGE SCALE GENOMIC DNA]</scope>
    <source>
        <strain evidence="7">wild</strain>
    </source>
</reference>
<dbReference type="GO" id="GO:0004364">
    <property type="term" value="F:glutathione transferase activity"/>
    <property type="evidence" value="ECO:0007669"/>
    <property type="project" value="UniProtKB-EC"/>
</dbReference>
<dbReference type="Gene3D" id="3.40.30.10">
    <property type="entry name" value="Glutaredoxin"/>
    <property type="match status" value="1"/>
</dbReference>
<dbReference type="CDD" id="cd03039">
    <property type="entry name" value="GST_N_Sigma_like"/>
    <property type="match status" value="1"/>
</dbReference>
<dbReference type="GO" id="GO:0005212">
    <property type="term" value="F:structural constituent of eye lens"/>
    <property type="evidence" value="ECO:0007669"/>
    <property type="project" value="UniProtKB-KW"/>
</dbReference>
<dbReference type="EC" id="2.5.1.18" evidence="6"/>
<keyword evidence="6" id="KW-0808">Transferase</keyword>
<dbReference type="Proteomes" id="UP000507470">
    <property type="component" value="Unassembled WGS sequence"/>
</dbReference>
<dbReference type="OrthoDB" id="414243at2759"/>
<dbReference type="SUPFAM" id="SSF47616">
    <property type="entry name" value="GST C-terminal domain-like"/>
    <property type="match status" value="1"/>
</dbReference>
<keyword evidence="2" id="KW-0273">Eye lens protein</keyword>
<comment type="function">
    <text evidence="3">S-crystallins are structural components of squids and octopi eye lens. Contains relatively little if any GST activity.</text>
</comment>
<dbReference type="PROSITE" id="PS50404">
    <property type="entry name" value="GST_NTER"/>
    <property type="match status" value="1"/>
</dbReference>
<keyword evidence="7" id="KW-1185">Reference proteome</keyword>
<dbReference type="PROSITE" id="PS50405">
    <property type="entry name" value="GST_CTER"/>
    <property type="match status" value="1"/>
</dbReference>
<dbReference type="InterPro" id="IPR036249">
    <property type="entry name" value="Thioredoxin-like_sf"/>
</dbReference>
<evidence type="ECO:0000256" key="1">
    <source>
        <dbReference type="ARBA" id="ARBA00007409"/>
    </source>
</evidence>
<dbReference type="SUPFAM" id="SSF52833">
    <property type="entry name" value="Thioredoxin-like"/>
    <property type="match status" value="1"/>
</dbReference>
<dbReference type="InterPro" id="IPR010987">
    <property type="entry name" value="Glutathione-S-Trfase_C-like"/>
</dbReference>
<proteinExistence type="inferred from homology"/>
<dbReference type="Gene3D" id="1.20.1050.10">
    <property type="match status" value="1"/>
</dbReference>
<accession>A0A6J8D358</accession>
<dbReference type="EMBL" id="CACVKT020006521">
    <property type="protein sequence ID" value="CAC5402525.1"/>
    <property type="molecule type" value="Genomic_DNA"/>
</dbReference>
<dbReference type="InterPro" id="IPR050213">
    <property type="entry name" value="GST_superfamily"/>
</dbReference>
<dbReference type="SFLD" id="SFLDG01205">
    <property type="entry name" value="AMPS.1"/>
    <property type="match status" value="1"/>
</dbReference>
<feature type="domain" description="GST C-terminal" evidence="5">
    <location>
        <begin position="81"/>
        <end position="206"/>
    </location>
</feature>
<protein>
    <submittedName>
        <fullName evidence="6">HPGDS</fullName>
        <ecNumber evidence="6">2.5.1.18</ecNumber>
        <ecNumber evidence="6">5.3.99.2</ecNumber>
    </submittedName>
</protein>
<gene>
    <name evidence="6" type="ORF">MCOR_36463</name>
</gene>
<evidence type="ECO:0000313" key="7">
    <source>
        <dbReference type="Proteomes" id="UP000507470"/>
    </source>
</evidence>
<dbReference type="CDD" id="cd03192">
    <property type="entry name" value="GST_C_Sigma_like"/>
    <property type="match status" value="1"/>
</dbReference>
<dbReference type="AlphaFoldDB" id="A0A6J8D358"/>
<dbReference type="InterPro" id="IPR036282">
    <property type="entry name" value="Glutathione-S-Trfase_C_sf"/>
</dbReference>